<feature type="transmembrane region" description="Helical" evidence="1">
    <location>
        <begin position="221"/>
        <end position="240"/>
    </location>
</feature>
<protein>
    <submittedName>
        <fullName evidence="2">DUF4271 domain-containing protein</fullName>
    </submittedName>
</protein>
<comment type="caution">
    <text evidence="2">The sequence shown here is derived from an EMBL/GenBank/DDBJ whole genome shotgun (WGS) entry which is preliminary data.</text>
</comment>
<gene>
    <name evidence="2" type="ORF">F3059_11430</name>
</gene>
<keyword evidence="1" id="KW-0472">Membrane</keyword>
<feature type="transmembrane region" description="Helical" evidence="1">
    <location>
        <begin position="252"/>
        <end position="277"/>
    </location>
</feature>
<dbReference type="AlphaFoldDB" id="A0A6N6M4Q8"/>
<feature type="transmembrane region" description="Helical" evidence="1">
    <location>
        <begin position="65"/>
        <end position="84"/>
    </location>
</feature>
<dbReference type="OrthoDB" id="1438590at2"/>
<dbReference type="EMBL" id="WACR01000010">
    <property type="protein sequence ID" value="KAB1062791.1"/>
    <property type="molecule type" value="Genomic_DNA"/>
</dbReference>
<proteinExistence type="predicted"/>
<dbReference type="Proteomes" id="UP000435357">
    <property type="component" value="Unassembled WGS sequence"/>
</dbReference>
<name>A0A6N6M4Q8_9FLAO</name>
<evidence type="ECO:0000313" key="3">
    <source>
        <dbReference type="Proteomes" id="UP000435357"/>
    </source>
</evidence>
<sequence length="280" mass="32417">MLTYFCIVVTNQNPYWLSPSNDSVFVGVKPYVVYGSDSDQFFHRSLSEPDQADYSQYFTQRSTSFTADWIFFLLLGVLFLFAYLRRYSGRQMNEVLASFWNSRFANQLIREEGAFVGNVNIVLLLNAFLLLGFFGFKLWLFVFGDNPGELPALGVYAVITASMVVLFLLKLLVHRLFAGLFQVGDFLKDYLWHYFQFFQMLGVGLLPIAIISSYTPSFTSFTWLIVVVCILLIVFVIRLLKTFYRSVAEYKISPLYIILYLCAFEILPWIIACKWLLEVV</sequence>
<dbReference type="Pfam" id="PF14093">
    <property type="entry name" value="DUF4271"/>
    <property type="match status" value="1"/>
</dbReference>
<evidence type="ECO:0000313" key="2">
    <source>
        <dbReference type="EMBL" id="KAB1062791.1"/>
    </source>
</evidence>
<feature type="transmembrane region" description="Helical" evidence="1">
    <location>
        <begin position="194"/>
        <end position="215"/>
    </location>
</feature>
<keyword evidence="1" id="KW-0812">Transmembrane</keyword>
<evidence type="ECO:0000256" key="1">
    <source>
        <dbReference type="SAM" id="Phobius"/>
    </source>
</evidence>
<keyword evidence="1" id="KW-1133">Transmembrane helix</keyword>
<reference evidence="2 3" key="1">
    <citation type="submission" date="2019-09" db="EMBL/GenBank/DDBJ databases">
        <title>Genomes of Cryomorphaceae.</title>
        <authorList>
            <person name="Bowman J.P."/>
        </authorList>
    </citation>
    <scope>NUCLEOTIDE SEQUENCE [LARGE SCALE GENOMIC DNA]</scope>
    <source>
        <strain evidence="2 3">KCTC 52047</strain>
    </source>
</reference>
<feature type="transmembrane region" description="Helical" evidence="1">
    <location>
        <begin position="153"/>
        <end position="173"/>
    </location>
</feature>
<organism evidence="2 3">
    <name type="scientific">Salibacter halophilus</name>
    <dbReference type="NCBI Taxonomy" id="1803916"/>
    <lineage>
        <taxon>Bacteria</taxon>
        <taxon>Pseudomonadati</taxon>
        <taxon>Bacteroidota</taxon>
        <taxon>Flavobacteriia</taxon>
        <taxon>Flavobacteriales</taxon>
        <taxon>Salibacteraceae</taxon>
        <taxon>Salibacter</taxon>
    </lineage>
</organism>
<keyword evidence="3" id="KW-1185">Reference proteome</keyword>
<dbReference type="InterPro" id="IPR025367">
    <property type="entry name" value="DUF4271"/>
</dbReference>
<feature type="transmembrane region" description="Helical" evidence="1">
    <location>
        <begin position="119"/>
        <end position="141"/>
    </location>
</feature>
<accession>A0A6N6M4Q8</accession>